<sequence>MINLEDKLEQEVTTELLTGMFSEDMFDVNIIELNQLIDSLDRTKIYELWHISSIDQKSIHFIVLYENNIYLFTKFHIGLILQYWYLDTLVKDVSVFFEPAIVAGLNSQLDASEHIAQEKGFGMMKKTLNLAIMTNRTKELYKIHENFTKEMKLELVKENDYTEHNNLKEFACIISNLVSVKTKGRKPKRIKDFNDNTNMKVYCNLIILFNNIEEASGSMEKRKGVKKCSICNLKGHNAYTCSNLVESSNLEDEASIK</sequence>
<evidence type="ECO:0000313" key="2">
    <source>
        <dbReference type="Proteomes" id="UP000789759"/>
    </source>
</evidence>
<dbReference type="EMBL" id="CAJVQA010000433">
    <property type="protein sequence ID" value="CAG8474251.1"/>
    <property type="molecule type" value="Genomic_DNA"/>
</dbReference>
<keyword evidence="2" id="KW-1185">Reference proteome</keyword>
<organism evidence="1 2">
    <name type="scientific">Cetraspora pellucida</name>
    <dbReference type="NCBI Taxonomy" id="1433469"/>
    <lineage>
        <taxon>Eukaryota</taxon>
        <taxon>Fungi</taxon>
        <taxon>Fungi incertae sedis</taxon>
        <taxon>Mucoromycota</taxon>
        <taxon>Glomeromycotina</taxon>
        <taxon>Glomeromycetes</taxon>
        <taxon>Diversisporales</taxon>
        <taxon>Gigasporaceae</taxon>
        <taxon>Cetraspora</taxon>
    </lineage>
</organism>
<accession>A0A9N8W4U1</accession>
<dbReference type="AlphaFoldDB" id="A0A9N8W4U1"/>
<reference evidence="1" key="1">
    <citation type="submission" date="2021-06" db="EMBL/GenBank/DDBJ databases">
        <authorList>
            <person name="Kallberg Y."/>
            <person name="Tangrot J."/>
            <person name="Rosling A."/>
        </authorList>
    </citation>
    <scope>NUCLEOTIDE SEQUENCE</scope>
    <source>
        <strain evidence="1">FL966</strain>
    </source>
</reference>
<dbReference type="Proteomes" id="UP000789759">
    <property type="component" value="Unassembled WGS sequence"/>
</dbReference>
<gene>
    <name evidence="1" type="ORF">CPELLU_LOCUS1220</name>
</gene>
<dbReference type="OrthoDB" id="2438468at2759"/>
<name>A0A9N8W4U1_9GLOM</name>
<comment type="caution">
    <text evidence="1">The sequence shown here is derived from an EMBL/GenBank/DDBJ whole genome shotgun (WGS) entry which is preliminary data.</text>
</comment>
<proteinExistence type="predicted"/>
<protein>
    <submittedName>
        <fullName evidence="1">14113_t:CDS:1</fullName>
    </submittedName>
</protein>
<evidence type="ECO:0000313" key="1">
    <source>
        <dbReference type="EMBL" id="CAG8474251.1"/>
    </source>
</evidence>